<organism evidence="2 3">
    <name type="scientific">Oceaniferula marina</name>
    <dbReference type="NCBI Taxonomy" id="2748318"/>
    <lineage>
        <taxon>Bacteria</taxon>
        <taxon>Pseudomonadati</taxon>
        <taxon>Verrucomicrobiota</taxon>
        <taxon>Verrucomicrobiia</taxon>
        <taxon>Verrucomicrobiales</taxon>
        <taxon>Verrucomicrobiaceae</taxon>
        <taxon>Oceaniferula</taxon>
    </lineage>
</organism>
<dbReference type="EMBL" id="JACBAZ010000003">
    <property type="protein sequence ID" value="NWK55891.1"/>
    <property type="molecule type" value="Genomic_DNA"/>
</dbReference>
<protein>
    <recommendedName>
        <fullName evidence="4">Peptidase C-terminal archaeal/bacterial domain-containing protein</fullName>
    </recommendedName>
</protein>
<sequence length="724" mass="77974">MQKTQFARYGAAVTALTLIPLTYQLINRPNSIPHAETHTAVDSKTKQQTPHSHCQGCTGHAPHDARQNSSYGTIGLLWETSLPNPAEAAITLEITNGAPLASEYRVGERPQLVLEDGTEVQVEVSSRYVHSDGTVAVDALVPIKQDGAPDGHLHMQWNDQDGFFLGQIEFPNHPLAYEITRQNDGTPVITRRTIDQLLCAEVEPSTMHVRYGMPAVDEALASEWEATSEETTAAEGETTITEEAAMLVPALNSYPSAEAVVYLDFDGEEVKGTSWGSNISAAPTGYSAAKITDIWKRVAADMEPFNLNVTTEEAVYLNAPATRRIRCIITPSNEWYYSPSVGGVAKRSSFTWSGDTPCWAFSDNLLNGTKYIAECCSHEVGHTLGLAHDGKDSTTYYAGHGSGAVGWAPIMGNGYYKTLTQWSKGEYSGATNTQDDLAIIASNTNGFGYRNDDHSSKKQTASVIPRNANDQISATGVIETRGDVDIFELESGSGSVTLEVQPANSIANVDLMVELYDAQGSLISTANPGSLLNASISTQLDSGTYYLHVKATGYGTADTGSSDYASLGAYTIHGQLASDSQPSPYELTVSSLPEEDRDLGDDPDGDGLNNLAEHALGTNPDTLDTIQNFTSIEALGPSAAEFIIDLPAEIPADTIYVVEATCALESNEWTSIAICSDSGQWSGDASVSEEIGPNGKRRFRINDHSGESWTCRFMRVRFELANNS</sequence>
<evidence type="ECO:0000256" key="1">
    <source>
        <dbReference type="SAM" id="MobiDB-lite"/>
    </source>
</evidence>
<gene>
    <name evidence="2" type="ORF">HW115_09730</name>
</gene>
<feature type="compositionally biased region" description="Acidic residues" evidence="1">
    <location>
        <begin position="593"/>
        <end position="605"/>
    </location>
</feature>
<dbReference type="SUPFAM" id="SSF55486">
    <property type="entry name" value="Metalloproteases ('zincins'), catalytic domain"/>
    <property type="match status" value="1"/>
</dbReference>
<comment type="caution">
    <text evidence="2">The sequence shown here is derived from an EMBL/GenBank/DDBJ whole genome shotgun (WGS) entry which is preliminary data.</text>
</comment>
<dbReference type="Proteomes" id="UP000557872">
    <property type="component" value="Unassembled WGS sequence"/>
</dbReference>
<keyword evidence="3" id="KW-1185">Reference proteome</keyword>
<evidence type="ECO:0000313" key="3">
    <source>
        <dbReference type="Proteomes" id="UP000557872"/>
    </source>
</evidence>
<name>A0A851GJ42_9BACT</name>
<dbReference type="RefSeq" id="WP_178932427.1">
    <property type="nucleotide sequence ID" value="NZ_JACBAZ010000003.1"/>
</dbReference>
<proteinExistence type="predicted"/>
<feature type="compositionally biased region" description="Polar residues" evidence="1">
    <location>
        <begin position="579"/>
        <end position="591"/>
    </location>
</feature>
<accession>A0A851GJ42</accession>
<feature type="region of interest" description="Disordered" evidence="1">
    <location>
        <begin position="45"/>
        <end position="65"/>
    </location>
</feature>
<feature type="region of interest" description="Disordered" evidence="1">
    <location>
        <begin position="579"/>
        <end position="616"/>
    </location>
</feature>
<evidence type="ECO:0008006" key="4">
    <source>
        <dbReference type="Google" id="ProtNLM"/>
    </source>
</evidence>
<dbReference type="AlphaFoldDB" id="A0A851GJ42"/>
<evidence type="ECO:0000313" key="2">
    <source>
        <dbReference type="EMBL" id="NWK55891.1"/>
    </source>
</evidence>
<dbReference type="Gene3D" id="2.60.120.380">
    <property type="match status" value="1"/>
</dbReference>
<reference evidence="2 3" key="1">
    <citation type="submission" date="2020-07" db="EMBL/GenBank/DDBJ databases">
        <title>Roseicoccus Jingziensis gen. nov., sp. nov., isolated from coastal seawater.</title>
        <authorList>
            <person name="Feng X."/>
        </authorList>
    </citation>
    <scope>NUCLEOTIDE SEQUENCE [LARGE SCALE GENOMIC DNA]</scope>
    <source>
        <strain evidence="2 3">N1E253</strain>
    </source>
</reference>